<keyword evidence="6 12" id="KW-0479">Metal-binding</keyword>
<comment type="catalytic activity">
    <reaction evidence="12">
        <text>ssDNA + n NTP = ssDNA/pppN(pN)n-1 hybrid + (n-1) diphosphate.</text>
        <dbReference type="EC" id="2.7.7.101"/>
    </reaction>
</comment>
<evidence type="ECO:0000256" key="11">
    <source>
        <dbReference type="ARBA" id="ARBA00023163"/>
    </source>
</evidence>
<comment type="similarity">
    <text evidence="12 13">Belongs to the DnaG primase family.</text>
</comment>
<keyword evidence="2 12" id="KW-0639">Primosome</keyword>
<dbReference type="GO" id="GO:0000428">
    <property type="term" value="C:DNA-directed RNA polymerase complex"/>
    <property type="evidence" value="ECO:0007669"/>
    <property type="project" value="UniProtKB-KW"/>
</dbReference>
<dbReference type="Pfam" id="PF13155">
    <property type="entry name" value="Toprim_2"/>
    <property type="match status" value="1"/>
</dbReference>
<comment type="domain">
    <text evidence="12">Contains an N-terminal zinc-binding domain, a central core domain that contains the primase activity, and a C-terminal DnaB-binding domain.</text>
</comment>
<dbReference type="Proteomes" id="UP000606991">
    <property type="component" value="Unassembled WGS sequence"/>
</dbReference>
<dbReference type="PROSITE" id="PS50880">
    <property type="entry name" value="TOPRIM"/>
    <property type="match status" value="1"/>
</dbReference>
<evidence type="ECO:0000256" key="10">
    <source>
        <dbReference type="ARBA" id="ARBA00023125"/>
    </source>
</evidence>
<dbReference type="SUPFAM" id="SSF56731">
    <property type="entry name" value="DNA primase core"/>
    <property type="match status" value="1"/>
</dbReference>
<keyword evidence="5 12" id="KW-0235">DNA replication</keyword>
<dbReference type="Gene3D" id="3.90.980.10">
    <property type="entry name" value="DNA primase, catalytic core, N-terminal domain"/>
    <property type="match status" value="1"/>
</dbReference>
<keyword evidence="7 12" id="KW-0863">Zinc-finger</keyword>
<organism evidence="16 17">
    <name type="scientific">Candidatus Aeolococcus gillhamiae</name>
    <dbReference type="NCBI Taxonomy" id="3127015"/>
    <lineage>
        <taxon>Bacteria</taxon>
        <taxon>Bacillati</taxon>
        <taxon>Candidatus Dormiibacterota</taxon>
        <taxon>Candidatus Dormibacteria</taxon>
        <taxon>Candidatus Aeolococcales</taxon>
        <taxon>Candidatus Aeolococcaceae</taxon>
        <taxon>Candidatus Aeolococcus</taxon>
    </lineage>
</organism>
<dbReference type="InterPro" id="IPR036977">
    <property type="entry name" value="DNA_primase_Znf_CHC2"/>
</dbReference>
<comment type="cofactor">
    <cofactor evidence="12 13 14">
        <name>Zn(2+)</name>
        <dbReference type="ChEBI" id="CHEBI:29105"/>
    </cofactor>
    <text evidence="12 13 14">Binds 1 zinc ion per monomer.</text>
</comment>
<dbReference type="CDD" id="cd03364">
    <property type="entry name" value="TOPRIM_DnaG_primases"/>
    <property type="match status" value="1"/>
</dbReference>
<accession>A0A934K2L1</accession>
<keyword evidence="11 12" id="KW-0804">Transcription</keyword>
<keyword evidence="8 12" id="KW-0862">Zinc</keyword>
<dbReference type="SMART" id="SM00400">
    <property type="entry name" value="ZnF_CHCC"/>
    <property type="match status" value="1"/>
</dbReference>
<protein>
    <recommendedName>
        <fullName evidence="12 13">DNA primase</fullName>
        <ecNumber evidence="12">2.7.7.101</ecNumber>
    </recommendedName>
</protein>
<proteinExistence type="inferred from homology"/>
<dbReference type="Gene3D" id="3.90.580.10">
    <property type="entry name" value="Zinc finger, CHC2-type domain"/>
    <property type="match status" value="1"/>
</dbReference>
<feature type="domain" description="Toprim" evidence="15">
    <location>
        <begin position="260"/>
        <end position="357"/>
    </location>
</feature>
<dbReference type="InterPro" id="IPR037068">
    <property type="entry name" value="DNA_primase_core_N_sf"/>
</dbReference>
<evidence type="ECO:0000256" key="13">
    <source>
        <dbReference type="PIRNR" id="PIRNR002811"/>
    </source>
</evidence>
<keyword evidence="1 12" id="KW-0240">DNA-directed RNA polymerase</keyword>
<dbReference type="InterPro" id="IPR019475">
    <property type="entry name" value="DNA_primase_DnaB-bd"/>
</dbReference>
<dbReference type="PANTHER" id="PTHR30313">
    <property type="entry name" value="DNA PRIMASE"/>
    <property type="match status" value="1"/>
</dbReference>
<evidence type="ECO:0000256" key="3">
    <source>
        <dbReference type="ARBA" id="ARBA00022679"/>
    </source>
</evidence>
<evidence type="ECO:0000256" key="6">
    <source>
        <dbReference type="ARBA" id="ARBA00022723"/>
    </source>
</evidence>
<keyword evidence="3 12" id="KW-0808">Transferase</keyword>
<dbReference type="GO" id="GO:0005737">
    <property type="term" value="C:cytoplasm"/>
    <property type="evidence" value="ECO:0007669"/>
    <property type="project" value="TreeGrafter"/>
</dbReference>
<evidence type="ECO:0000259" key="15">
    <source>
        <dbReference type="PROSITE" id="PS50880"/>
    </source>
</evidence>
<evidence type="ECO:0000256" key="8">
    <source>
        <dbReference type="ARBA" id="ARBA00022833"/>
    </source>
</evidence>
<evidence type="ECO:0000256" key="1">
    <source>
        <dbReference type="ARBA" id="ARBA00022478"/>
    </source>
</evidence>
<dbReference type="GO" id="GO:0008270">
    <property type="term" value="F:zinc ion binding"/>
    <property type="evidence" value="ECO:0007669"/>
    <property type="project" value="UniProtKB-UniRule"/>
</dbReference>
<gene>
    <name evidence="12" type="primary">dnaG</name>
    <name evidence="16" type="ORF">JF886_12610</name>
</gene>
<evidence type="ECO:0000256" key="4">
    <source>
        <dbReference type="ARBA" id="ARBA00022695"/>
    </source>
</evidence>
<comment type="caution">
    <text evidence="16">The sequence shown here is derived from an EMBL/GenBank/DDBJ whole genome shotgun (WGS) entry which is preliminary data.</text>
</comment>
<dbReference type="EC" id="2.7.7.101" evidence="12"/>
<evidence type="ECO:0000313" key="17">
    <source>
        <dbReference type="Proteomes" id="UP000606991"/>
    </source>
</evidence>
<dbReference type="Pfam" id="PF08275">
    <property type="entry name" value="DNAG_N"/>
    <property type="match status" value="1"/>
</dbReference>
<dbReference type="Pfam" id="PF01807">
    <property type="entry name" value="Zn_ribbon_DnaG"/>
    <property type="match status" value="1"/>
</dbReference>
<dbReference type="FunFam" id="3.90.580.10:FF:000001">
    <property type="entry name" value="DNA primase"/>
    <property type="match status" value="1"/>
</dbReference>
<reference evidence="16 17" key="1">
    <citation type="submission" date="2020-10" db="EMBL/GenBank/DDBJ databases">
        <title>Ca. Dormibacterota MAGs.</title>
        <authorList>
            <person name="Montgomery K."/>
        </authorList>
    </citation>
    <scope>NUCLEOTIDE SEQUENCE [LARGE SCALE GENOMIC DNA]</scope>
    <source>
        <strain evidence="16">SC8812_S17_18</strain>
    </source>
</reference>
<dbReference type="InterPro" id="IPR002694">
    <property type="entry name" value="Znf_CHC2"/>
</dbReference>
<comment type="function">
    <text evidence="12 13">RNA polymerase that catalyzes the synthesis of short RNA molecules used as primers for DNA polymerase during DNA replication.</text>
</comment>
<evidence type="ECO:0000313" key="16">
    <source>
        <dbReference type="EMBL" id="MBJ7595678.1"/>
    </source>
</evidence>
<name>A0A934K2L1_9BACT</name>
<dbReference type="NCBIfam" id="TIGR01391">
    <property type="entry name" value="dnaG"/>
    <property type="match status" value="1"/>
</dbReference>
<keyword evidence="9" id="KW-0460">Magnesium</keyword>
<evidence type="ECO:0000256" key="2">
    <source>
        <dbReference type="ARBA" id="ARBA00022515"/>
    </source>
</evidence>
<dbReference type="RefSeq" id="WP_337313003.1">
    <property type="nucleotide sequence ID" value="NZ_JAEKNS010000129.1"/>
</dbReference>
<evidence type="ECO:0000256" key="7">
    <source>
        <dbReference type="ARBA" id="ARBA00022771"/>
    </source>
</evidence>
<dbReference type="GO" id="GO:0003899">
    <property type="term" value="F:DNA-directed RNA polymerase activity"/>
    <property type="evidence" value="ECO:0007669"/>
    <property type="project" value="UniProtKB-UniRule"/>
</dbReference>
<dbReference type="SMART" id="SM00493">
    <property type="entry name" value="TOPRIM"/>
    <property type="match status" value="1"/>
</dbReference>
<comment type="subunit">
    <text evidence="12">Monomer. Interacts with DnaB.</text>
</comment>
<dbReference type="InterPro" id="IPR030846">
    <property type="entry name" value="DnaG_bac"/>
</dbReference>
<evidence type="ECO:0000256" key="14">
    <source>
        <dbReference type="PIRSR" id="PIRSR002811-1"/>
    </source>
</evidence>
<dbReference type="AlphaFoldDB" id="A0A934K2L1"/>
<dbReference type="PIRSF" id="PIRSF002811">
    <property type="entry name" value="DnaG"/>
    <property type="match status" value="1"/>
</dbReference>
<evidence type="ECO:0000256" key="12">
    <source>
        <dbReference type="HAMAP-Rule" id="MF_00974"/>
    </source>
</evidence>
<dbReference type="InterPro" id="IPR034151">
    <property type="entry name" value="TOPRIM_DnaG_bac"/>
</dbReference>
<dbReference type="Pfam" id="PF10410">
    <property type="entry name" value="DnaB_bind"/>
    <property type="match status" value="1"/>
</dbReference>
<dbReference type="InterPro" id="IPR050219">
    <property type="entry name" value="DnaG_primase"/>
</dbReference>
<keyword evidence="4 12" id="KW-0548">Nucleotidyltransferase</keyword>
<dbReference type="InterPro" id="IPR006295">
    <property type="entry name" value="DNA_primase_DnaG"/>
</dbReference>
<keyword evidence="10 12" id="KW-0238">DNA-binding</keyword>
<dbReference type="InterPro" id="IPR013264">
    <property type="entry name" value="DNAG_N"/>
</dbReference>
<evidence type="ECO:0000256" key="5">
    <source>
        <dbReference type="ARBA" id="ARBA00022705"/>
    </source>
</evidence>
<sequence length="615" mass="65748">MARDAVAEIKARLDIVDVVGGYVTLQRAGRGHRALCPFHSEKTPSFNVSQDKQAWYCFGCQEGGDMFTFVQKVEHADFRAALEMLAEKAGVELEAEAQSGERRGAARRRKRTLEINARAAAFFEHVLWSSPAGEDGRTLLAARGVDEGRARTFGIGFAPAGGGGEDALSRYLKERAGATADEIVDAGVAHHARGGRLRDRFRHRLVFPIREERGEVIAFGARALGDDVPKYLNSPETSVYHKGSALFGIDLARAAMHDRRVALIVEGYFDVMAAHVAGVPNVVASSGTALTREQAKVLSRHADSVVLCFDGDEAGRAAASRAVDVVAAEGLPARICVLPGGCKDPDELVRRDPAAFAAAVEEAPPEWQVLLDRALGDDEGGSIDGRRAAAERAVALLVRIPEAAPRELYVQQAARRLNLTAATIAADVATAFRATAAGRPLRVSAMPPPAAEDLGAPEAGPPLSPAAAWDGYLATLCVHRPEIAARLTDEFGLEVAAIGHPLARRMVEIALETAAGEAFPLTALAPQERDFAAALLVRTVPELLPESRTGDLDTAISDSLRRVTEARLGAEISDVRRRMAAAKERGDDVEVARLASRLRELATASPHLRRTAASR</sequence>
<dbReference type="EMBL" id="JAEKNS010000129">
    <property type="protein sequence ID" value="MBJ7595678.1"/>
    <property type="molecule type" value="Genomic_DNA"/>
</dbReference>
<dbReference type="GO" id="GO:0006269">
    <property type="term" value="P:DNA replication, synthesis of primer"/>
    <property type="evidence" value="ECO:0007669"/>
    <property type="project" value="UniProtKB-UniRule"/>
</dbReference>
<dbReference type="Gene3D" id="3.40.1360.10">
    <property type="match status" value="1"/>
</dbReference>
<dbReference type="GO" id="GO:1990077">
    <property type="term" value="C:primosome complex"/>
    <property type="evidence" value="ECO:0007669"/>
    <property type="project" value="UniProtKB-KW"/>
</dbReference>
<dbReference type="InterPro" id="IPR006171">
    <property type="entry name" value="TOPRIM_dom"/>
</dbReference>
<dbReference type="SUPFAM" id="SSF57783">
    <property type="entry name" value="Zinc beta-ribbon"/>
    <property type="match status" value="1"/>
</dbReference>
<evidence type="ECO:0000256" key="9">
    <source>
        <dbReference type="ARBA" id="ARBA00022842"/>
    </source>
</evidence>
<dbReference type="GO" id="GO:0003677">
    <property type="term" value="F:DNA binding"/>
    <property type="evidence" value="ECO:0007669"/>
    <property type="project" value="UniProtKB-KW"/>
</dbReference>
<dbReference type="HAMAP" id="MF_00974">
    <property type="entry name" value="DNA_primase_DnaG"/>
    <property type="match status" value="1"/>
</dbReference>
<dbReference type="PANTHER" id="PTHR30313:SF2">
    <property type="entry name" value="DNA PRIMASE"/>
    <property type="match status" value="1"/>
</dbReference>
<feature type="zinc finger region" description="CHC2-type" evidence="12 14">
    <location>
        <begin position="36"/>
        <end position="60"/>
    </location>
</feature>